<reference evidence="9" key="1">
    <citation type="submission" date="2016-02" db="EMBL/GenBank/DDBJ databases">
        <title>Draft genome sequence of Microdochium bolleyi, a fungal endophyte of beachgrass.</title>
        <authorList>
            <consortium name="DOE Joint Genome Institute"/>
            <person name="David A.S."/>
            <person name="May G."/>
            <person name="Haridas S."/>
            <person name="Lim J."/>
            <person name="Wang M."/>
            <person name="Labutti K."/>
            <person name="Lipzen A."/>
            <person name="Barry K."/>
            <person name="Grigoriev I.V."/>
        </authorList>
    </citation>
    <scope>NUCLEOTIDE SEQUENCE [LARGE SCALE GENOMIC DNA]</scope>
    <source>
        <strain evidence="9">J235TASD1</strain>
    </source>
</reference>
<dbReference type="Proteomes" id="UP000070501">
    <property type="component" value="Unassembled WGS sequence"/>
</dbReference>
<dbReference type="PIRSF" id="PIRSF006060">
    <property type="entry name" value="AA_transporter"/>
    <property type="match status" value="1"/>
</dbReference>
<feature type="transmembrane region" description="Helical" evidence="7">
    <location>
        <begin position="43"/>
        <end position="65"/>
    </location>
</feature>
<evidence type="ECO:0000256" key="2">
    <source>
        <dbReference type="ARBA" id="ARBA00022448"/>
    </source>
</evidence>
<feature type="transmembrane region" description="Helical" evidence="7">
    <location>
        <begin position="320"/>
        <end position="340"/>
    </location>
</feature>
<feature type="transmembrane region" description="Helical" evidence="7">
    <location>
        <begin position="469"/>
        <end position="491"/>
    </location>
</feature>
<organism evidence="8 9">
    <name type="scientific">Microdochium bolleyi</name>
    <dbReference type="NCBI Taxonomy" id="196109"/>
    <lineage>
        <taxon>Eukaryota</taxon>
        <taxon>Fungi</taxon>
        <taxon>Dikarya</taxon>
        <taxon>Ascomycota</taxon>
        <taxon>Pezizomycotina</taxon>
        <taxon>Sordariomycetes</taxon>
        <taxon>Xylariomycetidae</taxon>
        <taxon>Xylariales</taxon>
        <taxon>Microdochiaceae</taxon>
        <taxon>Microdochium</taxon>
    </lineage>
</organism>
<feature type="transmembrane region" description="Helical" evidence="7">
    <location>
        <begin position="234"/>
        <end position="255"/>
    </location>
</feature>
<evidence type="ECO:0000256" key="3">
    <source>
        <dbReference type="ARBA" id="ARBA00022692"/>
    </source>
</evidence>
<feature type="transmembrane region" description="Helical" evidence="7">
    <location>
        <begin position="406"/>
        <end position="426"/>
    </location>
</feature>
<evidence type="ECO:0000256" key="7">
    <source>
        <dbReference type="SAM" id="Phobius"/>
    </source>
</evidence>
<dbReference type="InParanoid" id="A0A136JIR6"/>
<dbReference type="OrthoDB" id="3257095at2759"/>
<gene>
    <name evidence="8" type="ORF">Micbo1qcDRAFT_191628</name>
</gene>
<accession>A0A136JIR6</accession>
<evidence type="ECO:0000313" key="9">
    <source>
        <dbReference type="Proteomes" id="UP000070501"/>
    </source>
</evidence>
<dbReference type="InterPro" id="IPR002293">
    <property type="entry name" value="AA/rel_permease1"/>
</dbReference>
<feature type="transmembrane region" description="Helical" evidence="7">
    <location>
        <begin position="276"/>
        <end position="297"/>
    </location>
</feature>
<evidence type="ECO:0000256" key="6">
    <source>
        <dbReference type="SAM" id="MobiDB-lite"/>
    </source>
</evidence>
<keyword evidence="9" id="KW-1185">Reference proteome</keyword>
<feature type="transmembrane region" description="Helical" evidence="7">
    <location>
        <begin position="119"/>
        <end position="140"/>
    </location>
</feature>
<evidence type="ECO:0000313" key="8">
    <source>
        <dbReference type="EMBL" id="KXJ97039.1"/>
    </source>
</evidence>
<feature type="compositionally biased region" description="Basic and acidic residues" evidence="6">
    <location>
        <begin position="1"/>
        <end position="13"/>
    </location>
</feature>
<protein>
    <submittedName>
        <fullName evidence="8">Amino acid permease</fullName>
    </submittedName>
</protein>
<feature type="transmembrane region" description="Helical" evidence="7">
    <location>
        <begin position="71"/>
        <end position="98"/>
    </location>
</feature>
<dbReference type="EMBL" id="KQ964245">
    <property type="protein sequence ID" value="KXJ97039.1"/>
    <property type="molecule type" value="Genomic_DNA"/>
</dbReference>
<evidence type="ECO:0000256" key="5">
    <source>
        <dbReference type="ARBA" id="ARBA00023136"/>
    </source>
</evidence>
<evidence type="ECO:0000256" key="4">
    <source>
        <dbReference type="ARBA" id="ARBA00022989"/>
    </source>
</evidence>
<dbReference type="AlphaFoldDB" id="A0A136JIR6"/>
<dbReference type="PANTHER" id="PTHR45649">
    <property type="entry name" value="AMINO-ACID PERMEASE BAT1"/>
    <property type="match status" value="1"/>
</dbReference>
<proteinExistence type="predicted"/>
<feature type="region of interest" description="Disordered" evidence="6">
    <location>
        <begin position="1"/>
        <end position="25"/>
    </location>
</feature>
<keyword evidence="4 7" id="KW-1133">Transmembrane helix</keyword>
<dbReference type="GO" id="GO:0022857">
    <property type="term" value="F:transmembrane transporter activity"/>
    <property type="evidence" value="ECO:0007669"/>
    <property type="project" value="InterPro"/>
</dbReference>
<dbReference type="PANTHER" id="PTHR45649:SF5">
    <property type="entry name" value="GABA TRANSPORTER (EUROFUNG)-RELATED"/>
    <property type="match status" value="1"/>
</dbReference>
<comment type="subcellular location">
    <subcellularLocation>
        <location evidence="1">Membrane</location>
        <topology evidence="1">Multi-pass membrane protein</topology>
    </subcellularLocation>
</comment>
<keyword evidence="5 7" id="KW-0472">Membrane</keyword>
<dbReference type="Gene3D" id="1.20.1740.10">
    <property type="entry name" value="Amino acid/polyamine transporter I"/>
    <property type="match status" value="1"/>
</dbReference>
<dbReference type="STRING" id="196109.A0A136JIR6"/>
<dbReference type="GO" id="GO:0016020">
    <property type="term" value="C:membrane"/>
    <property type="evidence" value="ECO:0007669"/>
    <property type="project" value="UniProtKB-SubCell"/>
</dbReference>
<name>A0A136JIR6_9PEZI</name>
<dbReference type="Pfam" id="PF13520">
    <property type="entry name" value="AA_permease_2"/>
    <property type="match status" value="1"/>
</dbReference>
<evidence type="ECO:0000256" key="1">
    <source>
        <dbReference type="ARBA" id="ARBA00004141"/>
    </source>
</evidence>
<feature type="transmembrane region" description="Helical" evidence="7">
    <location>
        <begin position="195"/>
        <end position="214"/>
    </location>
</feature>
<keyword evidence="3 7" id="KW-0812">Transmembrane</keyword>
<feature type="transmembrane region" description="Helical" evidence="7">
    <location>
        <begin position="438"/>
        <end position="457"/>
    </location>
</feature>
<keyword evidence="2" id="KW-0813">Transport</keyword>
<sequence length="514" mass="56666">MSEQKFEMSDIKVSEQGSGGRPDSASLIEKQTRTRRLFSTSQLFAFSLVYFVTWGGLGTNMYFALINGGPVAYLFNFIIVFAGVLGQAACLAELSSIMPIAGAQYYWTYAYSPPKYRMFLTWIQGWATWLAFVAGLASVINGTIVNLEASVQINFPDYIAGGWHTTVIVMAMLAFCTILNCWFFELVPWIELSAGILNVVFFLIFFVALWVMSPRNPGSFILTRTTFSGWENEFVSWNVGMLTQIWLFISFECVIHMGEETKNARRAVPQAMFWSIVVNGVLGFLMIITYIICMPPVEDLVSSSNPFIYLLKTALGSDTVTTVLVTGITTIGVGCCLSSFSSTTRLTWAWARDGGLPLYFGHVDGKHRVPMRAVLLTCALVMLLALLNIGTSTYVAFGAITSLSSLASYVSYALILSVSLYARLTVGLKTSEWSMGRLGTPINIFALVYTLYCIIWLPFPTTVPVTATSMNYCGPVFIAVMAGAVGSWFVWAKHNWAGPNQGVAEIVMRSTEAN</sequence>
<feature type="transmembrane region" description="Helical" evidence="7">
    <location>
        <begin position="374"/>
        <end position="400"/>
    </location>
</feature>
<feature type="transmembrane region" description="Helical" evidence="7">
    <location>
        <begin position="160"/>
        <end position="183"/>
    </location>
</feature>